<comment type="subcellular location">
    <subcellularLocation>
        <location evidence="1 14">Cell outer membrane</location>
        <topology evidence="1 14">Multi-pass membrane protein</topology>
    </subcellularLocation>
</comment>
<evidence type="ECO:0000256" key="7">
    <source>
        <dbReference type="ARBA" id="ARBA00022729"/>
    </source>
</evidence>
<evidence type="ECO:0000256" key="17">
    <source>
        <dbReference type="SAM" id="SignalP"/>
    </source>
</evidence>
<dbReference type="InterPro" id="IPR000531">
    <property type="entry name" value="Beta-barrel_TonB"/>
</dbReference>
<dbReference type="GO" id="GO:0009279">
    <property type="term" value="C:cell outer membrane"/>
    <property type="evidence" value="ECO:0007669"/>
    <property type="project" value="UniProtKB-SubCell"/>
</dbReference>
<evidence type="ECO:0000256" key="6">
    <source>
        <dbReference type="ARBA" id="ARBA00022692"/>
    </source>
</evidence>
<dbReference type="AlphaFoldDB" id="A0A217EGW6"/>
<keyword evidence="12" id="KW-0675">Receptor</keyword>
<dbReference type="NCBIfam" id="TIGR01783">
    <property type="entry name" value="TonB-siderophor"/>
    <property type="match status" value="1"/>
</dbReference>
<keyword evidence="10 16" id="KW-0798">TonB box</keyword>
<name>A0A217EGW6_9GAMM</name>
<evidence type="ECO:0000256" key="2">
    <source>
        <dbReference type="ARBA" id="ARBA00009810"/>
    </source>
</evidence>
<dbReference type="Gene3D" id="2.170.130.10">
    <property type="entry name" value="TonB-dependent receptor, plug domain"/>
    <property type="match status" value="1"/>
</dbReference>
<evidence type="ECO:0000313" key="21">
    <source>
        <dbReference type="Proteomes" id="UP000243463"/>
    </source>
</evidence>
<dbReference type="PANTHER" id="PTHR30442:SF0">
    <property type="entry name" value="FE(3+) DICITRATE TRANSPORT PROTEIN FECA"/>
    <property type="match status" value="1"/>
</dbReference>
<keyword evidence="11 14" id="KW-0472">Membrane</keyword>
<dbReference type="InterPro" id="IPR012910">
    <property type="entry name" value="Plug_dom"/>
</dbReference>
<keyword evidence="5" id="KW-0410">Iron transport</keyword>
<evidence type="ECO:0000256" key="15">
    <source>
        <dbReference type="PROSITE-ProRule" id="PRU10144"/>
    </source>
</evidence>
<keyword evidence="3 14" id="KW-0813">Transport</keyword>
<dbReference type="InterPro" id="IPR010105">
    <property type="entry name" value="TonB_sidphr_rcpt"/>
</dbReference>
<evidence type="ECO:0000256" key="16">
    <source>
        <dbReference type="RuleBase" id="RU003357"/>
    </source>
</evidence>
<evidence type="ECO:0000256" key="9">
    <source>
        <dbReference type="ARBA" id="ARBA00023065"/>
    </source>
</evidence>
<dbReference type="InterPro" id="IPR036942">
    <property type="entry name" value="Beta-barrel_TonB_sf"/>
</dbReference>
<evidence type="ECO:0000259" key="19">
    <source>
        <dbReference type="Pfam" id="PF07715"/>
    </source>
</evidence>
<keyword evidence="4 14" id="KW-1134">Transmembrane beta strand</keyword>
<dbReference type="GO" id="GO:0015891">
    <property type="term" value="P:siderophore transport"/>
    <property type="evidence" value="ECO:0007669"/>
    <property type="project" value="InterPro"/>
</dbReference>
<dbReference type="Proteomes" id="UP000243463">
    <property type="component" value="Unassembled WGS sequence"/>
</dbReference>
<feature type="short sequence motif" description="TonB C-terminal box" evidence="15">
    <location>
        <begin position="710"/>
        <end position="727"/>
    </location>
</feature>
<evidence type="ECO:0000313" key="20">
    <source>
        <dbReference type="EMBL" id="SNQ29749.1"/>
    </source>
</evidence>
<dbReference type="CDD" id="cd01347">
    <property type="entry name" value="ligand_gated_channel"/>
    <property type="match status" value="1"/>
</dbReference>
<feature type="domain" description="TonB-dependent receptor-like beta-barrel" evidence="18">
    <location>
        <begin position="257"/>
        <end position="694"/>
    </location>
</feature>
<keyword evidence="8" id="KW-0408">Iron</keyword>
<keyword evidence="13 14" id="KW-0998">Cell outer membrane</keyword>
<keyword evidence="21" id="KW-1185">Reference proteome</keyword>
<dbReference type="PANTHER" id="PTHR30442">
    <property type="entry name" value="IRON III DICITRATE TRANSPORT PROTEIN FECA"/>
    <property type="match status" value="1"/>
</dbReference>
<feature type="domain" description="TonB-dependent receptor plug" evidence="19">
    <location>
        <begin position="64"/>
        <end position="176"/>
    </location>
</feature>
<dbReference type="SUPFAM" id="SSF56935">
    <property type="entry name" value="Porins"/>
    <property type="match status" value="1"/>
</dbReference>
<dbReference type="EMBL" id="FZLN01000003">
    <property type="protein sequence ID" value="SNQ29749.1"/>
    <property type="molecule type" value="Genomic_DNA"/>
</dbReference>
<keyword evidence="6 14" id="KW-0812">Transmembrane</keyword>
<sequence length="727" mass="80443">MKNKCILVSKLRYTQCALAVLIAVGTLTYAHAENNNSKAAVLETIQLQAQGNWLDDVTAKKVFEHAGARTIIDRKRLDETASVTIKDALKQVPGVQVQDNAGTAGSDLSLSFGVRGLTSRFSPRSTVLMDGVPLAFAPYGQPQLSLAPTSLGNIESIDVIRGAGSVRFGPQNVGGIINFNTRSIPKQFQGNIAMTTEIARNGNVKLSPNLFLGTTLDNGLGLALLYSGTQGNGYRDSNDHNNINDVIFKTAYAFTDQDQIEFNLHRYDGKADMPGGLTTQEYKADSNQSTRPYDYFEGHRTDGALKYTHKDDANTFELLAYHTDTYRNAVMEKINDTDKNKKQLRNAPRTYQVTAFEPRYSHAYVLGNTANEISIGYRYLNEDSKEYIGRSAWYKNGTTPLSVDGYSAAAGKTIAHAVYLDNRIDLGAWSITPGVRFESIKTRENYYKLNANNSIKNEVSTHVKSNEVLPNLSVLYKVNDQWNVFANYGISFGPQQYSQMAKIDDTSKLAVSQTDGLNPEKAKNYEIGTHYLGDALTAEFTVFYIDFDQELLRYNLGGTEGWTNLGATKHMGFEFGARYDFGQLNDALTGLSTYTNLTYTHATAAAGIRKGKDLSFSSRWVANIGLGYKYEQWSINTDVFAQSKQVAPNKDDLVVEDSAAMYGSIPGYATMAVRVGYDLSRYLNGFKVAAGIKNMFDKNYFTRSSDANGGKFQGQPRTIFLQTSFDF</sequence>
<reference evidence="21" key="1">
    <citation type="submission" date="2017-06" db="EMBL/GenBank/DDBJ databases">
        <authorList>
            <person name="Varghese N."/>
            <person name="Submissions S."/>
        </authorList>
    </citation>
    <scope>NUCLEOTIDE SEQUENCE [LARGE SCALE GENOMIC DNA]</scope>
    <source>
        <strain evidence="21">ANC 5114</strain>
    </source>
</reference>
<comment type="similarity">
    <text evidence="2 14 16">Belongs to the TonB-dependent receptor family.</text>
</comment>
<evidence type="ECO:0000256" key="8">
    <source>
        <dbReference type="ARBA" id="ARBA00023004"/>
    </source>
</evidence>
<evidence type="ECO:0000256" key="14">
    <source>
        <dbReference type="PROSITE-ProRule" id="PRU01360"/>
    </source>
</evidence>
<dbReference type="Pfam" id="PF00593">
    <property type="entry name" value="TonB_dep_Rec_b-barrel"/>
    <property type="match status" value="1"/>
</dbReference>
<keyword evidence="9" id="KW-0406">Ion transport</keyword>
<dbReference type="InterPro" id="IPR039426">
    <property type="entry name" value="TonB-dep_rcpt-like"/>
</dbReference>
<dbReference type="Pfam" id="PF07715">
    <property type="entry name" value="Plug"/>
    <property type="match status" value="1"/>
</dbReference>
<evidence type="ECO:0000256" key="5">
    <source>
        <dbReference type="ARBA" id="ARBA00022496"/>
    </source>
</evidence>
<evidence type="ECO:0000256" key="13">
    <source>
        <dbReference type="ARBA" id="ARBA00023237"/>
    </source>
</evidence>
<dbReference type="GO" id="GO:0038023">
    <property type="term" value="F:signaling receptor activity"/>
    <property type="evidence" value="ECO:0007669"/>
    <property type="project" value="InterPro"/>
</dbReference>
<evidence type="ECO:0000256" key="12">
    <source>
        <dbReference type="ARBA" id="ARBA00023170"/>
    </source>
</evidence>
<dbReference type="OrthoDB" id="9760494at2"/>
<feature type="signal peptide" evidence="17">
    <location>
        <begin position="1"/>
        <end position="32"/>
    </location>
</feature>
<keyword evidence="7 17" id="KW-0732">Signal</keyword>
<dbReference type="RefSeq" id="WP_088823796.1">
    <property type="nucleotide sequence ID" value="NZ_FZLN01000003.1"/>
</dbReference>
<evidence type="ECO:0000256" key="11">
    <source>
        <dbReference type="ARBA" id="ARBA00023136"/>
    </source>
</evidence>
<evidence type="ECO:0000256" key="4">
    <source>
        <dbReference type="ARBA" id="ARBA00022452"/>
    </source>
</evidence>
<evidence type="ECO:0000256" key="10">
    <source>
        <dbReference type="ARBA" id="ARBA00023077"/>
    </source>
</evidence>
<organism evidence="20 21">
    <name type="scientific">Acinetobacter apis</name>
    <dbReference type="NCBI Taxonomy" id="1229165"/>
    <lineage>
        <taxon>Bacteria</taxon>
        <taxon>Pseudomonadati</taxon>
        <taxon>Pseudomonadota</taxon>
        <taxon>Gammaproteobacteria</taxon>
        <taxon>Moraxellales</taxon>
        <taxon>Moraxellaceae</taxon>
        <taxon>Acinetobacter</taxon>
    </lineage>
</organism>
<dbReference type="PROSITE" id="PS52016">
    <property type="entry name" value="TONB_DEPENDENT_REC_3"/>
    <property type="match status" value="1"/>
</dbReference>
<feature type="chain" id="PRO_5012668297" evidence="17">
    <location>
        <begin position="33"/>
        <end position="727"/>
    </location>
</feature>
<gene>
    <name evidence="20" type="ORF">SAMN05444584_1716</name>
</gene>
<dbReference type="InterPro" id="IPR037066">
    <property type="entry name" value="Plug_dom_sf"/>
</dbReference>
<dbReference type="GO" id="GO:0015343">
    <property type="term" value="F:siderophore-iron transmembrane transporter activity"/>
    <property type="evidence" value="ECO:0007669"/>
    <property type="project" value="InterPro"/>
</dbReference>
<evidence type="ECO:0000259" key="18">
    <source>
        <dbReference type="Pfam" id="PF00593"/>
    </source>
</evidence>
<dbReference type="PROSITE" id="PS01156">
    <property type="entry name" value="TONB_DEPENDENT_REC_2"/>
    <property type="match status" value="1"/>
</dbReference>
<dbReference type="Gene3D" id="2.40.170.20">
    <property type="entry name" value="TonB-dependent receptor, beta-barrel domain"/>
    <property type="match status" value="1"/>
</dbReference>
<protein>
    <submittedName>
        <fullName evidence="20">Fe(3+) dicitrate transport protein</fullName>
    </submittedName>
</protein>
<dbReference type="InterPro" id="IPR010917">
    <property type="entry name" value="TonB_rcpt_CS"/>
</dbReference>
<accession>A0A217EGW6</accession>
<evidence type="ECO:0000256" key="1">
    <source>
        <dbReference type="ARBA" id="ARBA00004571"/>
    </source>
</evidence>
<proteinExistence type="inferred from homology"/>
<evidence type="ECO:0000256" key="3">
    <source>
        <dbReference type="ARBA" id="ARBA00022448"/>
    </source>
</evidence>